<dbReference type="AlphaFoldDB" id="A0AA47HWH0"/>
<dbReference type="NCBIfam" id="NF041729">
    <property type="entry name" value="PA1414_fam"/>
    <property type="match status" value="1"/>
</dbReference>
<reference evidence="1" key="1">
    <citation type="submission" date="2022-11" db="EMBL/GenBank/DDBJ databases">
        <title>Genomic of Pseudomonas TF18.</title>
        <authorList>
            <person name="Liu T."/>
        </authorList>
    </citation>
    <scope>NUCLEOTIDE SEQUENCE</scope>
    <source>
        <strain evidence="1">TF18</strain>
    </source>
</reference>
<protein>
    <submittedName>
        <fullName evidence="1">Uncharacterized protein</fullName>
    </submittedName>
</protein>
<gene>
    <name evidence="1" type="ORF">OSV15_13860</name>
</gene>
<proteinExistence type="predicted"/>
<dbReference type="EMBL" id="CP113257">
    <property type="protein sequence ID" value="WAE50773.1"/>
    <property type="molecule type" value="Genomic_DNA"/>
</dbReference>
<evidence type="ECO:0000313" key="2">
    <source>
        <dbReference type="Proteomes" id="UP001164632"/>
    </source>
</evidence>
<evidence type="ECO:0000313" key="1">
    <source>
        <dbReference type="EMBL" id="WAE50773.1"/>
    </source>
</evidence>
<dbReference type="Proteomes" id="UP001164632">
    <property type="component" value="Chromosome"/>
</dbReference>
<organism evidence="1 2">
    <name type="scientific">Stutzerimonas frequens</name>
    <dbReference type="NCBI Taxonomy" id="2968969"/>
    <lineage>
        <taxon>Bacteria</taxon>
        <taxon>Pseudomonadati</taxon>
        <taxon>Pseudomonadota</taxon>
        <taxon>Gammaproteobacteria</taxon>
        <taxon>Pseudomonadales</taxon>
        <taxon>Pseudomonadaceae</taxon>
        <taxon>Stutzerimonas</taxon>
    </lineage>
</organism>
<dbReference type="RefSeq" id="WP_267930640.1">
    <property type="nucleotide sequence ID" value="NZ_CP113257.1"/>
</dbReference>
<name>A0AA47HWH0_9GAMM</name>
<dbReference type="InterPro" id="IPR049792">
    <property type="entry name" value="PA1414-like"/>
</dbReference>
<sequence length="41" mass="4985">MKTRLYETFWKLAVTLGLIQPPRMQPIPVRARREQERCQSR</sequence>
<accession>A0AA47HWH0</accession>